<evidence type="ECO:0008006" key="3">
    <source>
        <dbReference type="Google" id="ProtNLM"/>
    </source>
</evidence>
<comment type="caution">
    <text evidence="1">The sequence shown here is derived from an EMBL/GenBank/DDBJ whole genome shotgun (WGS) entry which is preliminary data.</text>
</comment>
<dbReference type="InterPro" id="IPR029063">
    <property type="entry name" value="SAM-dependent_MTases_sf"/>
</dbReference>
<accession>A0ABQ4CSB0</accession>
<dbReference type="CDD" id="cd02440">
    <property type="entry name" value="AdoMet_MTases"/>
    <property type="match status" value="1"/>
</dbReference>
<organism evidence="1 2">
    <name type="scientific">Asanoa siamensis</name>
    <dbReference type="NCBI Taxonomy" id="926357"/>
    <lineage>
        <taxon>Bacteria</taxon>
        <taxon>Bacillati</taxon>
        <taxon>Actinomycetota</taxon>
        <taxon>Actinomycetes</taxon>
        <taxon>Micromonosporales</taxon>
        <taxon>Micromonosporaceae</taxon>
        <taxon>Asanoa</taxon>
    </lineage>
</organism>
<proteinExistence type="predicted"/>
<dbReference type="Gene3D" id="3.40.50.150">
    <property type="entry name" value="Vaccinia Virus protein VP39"/>
    <property type="match status" value="1"/>
</dbReference>
<dbReference type="EMBL" id="BONE01000028">
    <property type="protein sequence ID" value="GIF74160.1"/>
    <property type="molecule type" value="Genomic_DNA"/>
</dbReference>
<dbReference type="Proteomes" id="UP000604117">
    <property type="component" value="Unassembled WGS sequence"/>
</dbReference>
<name>A0ABQ4CSB0_9ACTN</name>
<gene>
    <name evidence="1" type="ORF">Asi02nite_36780</name>
</gene>
<keyword evidence="2" id="KW-1185">Reference proteome</keyword>
<dbReference type="SUPFAM" id="SSF53335">
    <property type="entry name" value="S-adenosyl-L-methionine-dependent methyltransferases"/>
    <property type="match status" value="1"/>
</dbReference>
<sequence>MPGGRPVTLTAAARAALDGATVDGNAVLLTQRIAGPAWAATKQVLETAGGTYIPRKSGWLFPGPAAPVVRRILADGQAIANRHSEGYVPTPAALARRVCGPEFADLASLPAGARILEPSAGDGSLVREIRRAGRELDVLALEPDAARYETLLDTGASCRRTTLEEYAEQRPIRFDAVVMNPPFNITGADSIWIEHVTLAYGLLAPGARLVAIVPAGFTDRRGPRFRAVRALAADHGGFRPLTSTDFPGIGIGVGVLWLDKPPAGDNRPTWLLRRYTGDEVPARVQQPQTSLGAGRAMPVQVRYDAWHGSDRLVRFAGRCMLCPRLVWGYADGDNDARGVFGLHTYCWPLLPDSHGMEGDPAVLCVECGNDGDLVDKALPVARRAWTPPAAGADTDDSVVDALPAATTHEVVPAAPRAVQLDLLDLIVDQPGPGSTNPRRRELPSNP</sequence>
<evidence type="ECO:0000313" key="2">
    <source>
        <dbReference type="Proteomes" id="UP000604117"/>
    </source>
</evidence>
<dbReference type="InterPro" id="IPR002052">
    <property type="entry name" value="DNA_methylase_N6_adenine_CS"/>
</dbReference>
<protein>
    <recommendedName>
        <fullName evidence="3">Methyltransferase family protein</fullName>
    </recommendedName>
</protein>
<dbReference type="PROSITE" id="PS00092">
    <property type="entry name" value="N6_MTASE"/>
    <property type="match status" value="1"/>
</dbReference>
<dbReference type="PRINTS" id="PR00507">
    <property type="entry name" value="N12N6MTFRASE"/>
</dbReference>
<evidence type="ECO:0000313" key="1">
    <source>
        <dbReference type="EMBL" id="GIF74160.1"/>
    </source>
</evidence>
<reference evidence="1 2" key="1">
    <citation type="submission" date="2021-01" db="EMBL/GenBank/DDBJ databases">
        <title>Whole genome shotgun sequence of Asanoa siamensis NBRC 107932.</title>
        <authorList>
            <person name="Komaki H."/>
            <person name="Tamura T."/>
        </authorList>
    </citation>
    <scope>NUCLEOTIDE SEQUENCE [LARGE SCALE GENOMIC DNA]</scope>
    <source>
        <strain evidence="1 2">NBRC 107932</strain>
    </source>
</reference>
<dbReference type="RefSeq" id="WP_203714592.1">
    <property type="nucleotide sequence ID" value="NZ_BONE01000028.1"/>
</dbReference>